<dbReference type="STRING" id="1765967.BW247_05865"/>
<dbReference type="PANTHER" id="PTHR33221:SF5">
    <property type="entry name" value="HTH-TYPE TRANSCRIPTIONAL REGULATOR ISCR"/>
    <property type="match status" value="1"/>
</dbReference>
<dbReference type="InterPro" id="IPR000944">
    <property type="entry name" value="Tscrpt_reg_Rrf2"/>
</dbReference>
<accession>A0A1P8UFQ2</accession>
<organism evidence="2 3">
    <name type="scientific">Acidihalobacter ferrooxydans</name>
    <dbReference type="NCBI Taxonomy" id="1765967"/>
    <lineage>
        <taxon>Bacteria</taxon>
        <taxon>Pseudomonadati</taxon>
        <taxon>Pseudomonadota</taxon>
        <taxon>Gammaproteobacteria</taxon>
        <taxon>Chromatiales</taxon>
        <taxon>Ectothiorhodospiraceae</taxon>
        <taxon>Acidihalobacter</taxon>
    </lineage>
</organism>
<evidence type="ECO:0000313" key="2">
    <source>
        <dbReference type="EMBL" id="APZ42682.1"/>
    </source>
</evidence>
<dbReference type="InterPro" id="IPR036388">
    <property type="entry name" value="WH-like_DNA-bd_sf"/>
</dbReference>
<dbReference type="Proteomes" id="UP000243807">
    <property type="component" value="Chromosome"/>
</dbReference>
<name>A0A1P8UFQ2_9GAMM</name>
<reference evidence="2 3" key="1">
    <citation type="submission" date="2017-01" db="EMBL/GenBank/DDBJ databases">
        <title>Draft sequence of Acidihalobacter ferrooxidans strain DSM 14175 (strain V8).</title>
        <authorList>
            <person name="Khaleque H.N."/>
            <person name="Ramsay J.P."/>
            <person name="Murphy R.J.T."/>
            <person name="Kaksonen A.H."/>
            <person name="Boxall N.J."/>
            <person name="Watkin E.L.J."/>
        </authorList>
    </citation>
    <scope>NUCLEOTIDE SEQUENCE [LARGE SCALE GENOMIC DNA]</scope>
    <source>
        <strain evidence="2 3">V8</strain>
    </source>
</reference>
<dbReference type="SUPFAM" id="SSF46785">
    <property type="entry name" value="Winged helix' DNA-binding domain"/>
    <property type="match status" value="1"/>
</dbReference>
<keyword evidence="1" id="KW-0238">DNA-binding</keyword>
<dbReference type="PANTHER" id="PTHR33221">
    <property type="entry name" value="WINGED HELIX-TURN-HELIX TRANSCRIPTIONAL REGULATOR, RRF2 FAMILY"/>
    <property type="match status" value="1"/>
</dbReference>
<dbReference type="Gene3D" id="1.10.10.10">
    <property type="entry name" value="Winged helix-like DNA-binding domain superfamily/Winged helix DNA-binding domain"/>
    <property type="match status" value="1"/>
</dbReference>
<dbReference type="InterPro" id="IPR036390">
    <property type="entry name" value="WH_DNA-bd_sf"/>
</dbReference>
<dbReference type="GO" id="GO:0003677">
    <property type="term" value="F:DNA binding"/>
    <property type="evidence" value="ECO:0007669"/>
    <property type="project" value="UniProtKB-KW"/>
</dbReference>
<dbReference type="GO" id="GO:0005829">
    <property type="term" value="C:cytosol"/>
    <property type="evidence" value="ECO:0007669"/>
    <property type="project" value="TreeGrafter"/>
</dbReference>
<keyword evidence="3" id="KW-1185">Reference proteome</keyword>
<dbReference type="PROSITE" id="PS51197">
    <property type="entry name" value="HTH_RRF2_2"/>
    <property type="match status" value="1"/>
</dbReference>
<evidence type="ECO:0000313" key="3">
    <source>
        <dbReference type="Proteomes" id="UP000243807"/>
    </source>
</evidence>
<dbReference type="KEGG" id="afy:BW247_05865"/>
<proteinExistence type="predicted"/>
<dbReference type="OrthoDB" id="9808360at2"/>
<dbReference type="Pfam" id="PF02082">
    <property type="entry name" value="Rrf2"/>
    <property type="match status" value="1"/>
</dbReference>
<evidence type="ECO:0000256" key="1">
    <source>
        <dbReference type="ARBA" id="ARBA00023125"/>
    </source>
</evidence>
<dbReference type="EMBL" id="CP019434">
    <property type="protein sequence ID" value="APZ42682.1"/>
    <property type="molecule type" value="Genomic_DNA"/>
</dbReference>
<dbReference type="AlphaFoldDB" id="A0A1P8UFQ2"/>
<dbReference type="GO" id="GO:0003700">
    <property type="term" value="F:DNA-binding transcription factor activity"/>
    <property type="evidence" value="ECO:0007669"/>
    <property type="project" value="TreeGrafter"/>
</dbReference>
<dbReference type="NCBIfam" id="TIGR00738">
    <property type="entry name" value="rrf2_super"/>
    <property type="match status" value="1"/>
</dbReference>
<dbReference type="RefSeq" id="WP_076836333.1">
    <property type="nucleotide sequence ID" value="NZ_CP019434.1"/>
</dbReference>
<gene>
    <name evidence="2" type="ORF">BW247_05865</name>
</gene>
<protein>
    <submittedName>
        <fullName evidence="2">Fe-S cluster assembly transcriptional regulator IscR</fullName>
    </submittedName>
</protein>
<dbReference type="FunFam" id="1.10.10.10:FF:000026">
    <property type="entry name" value="HTH-type transcriptional regulator IscR"/>
    <property type="match status" value="1"/>
</dbReference>
<sequence length="153" mass="16863">MKLSTKGRYAVTAMMDIAIHDASGPVTLADISMCQGISLSYLEQLFAKLRKSGLVEGVRGPGGGYRLSRPAEEISIAAIIGAVDESSNAARCQDEDRCVTHQLWDELSDRLHGFLEGITLDEFTARPDVLEIARQQDIKYRREHEADLRKSAA</sequence>